<protein>
    <recommendedName>
        <fullName evidence="5">C2H2-type domain-containing protein</fullName>
    </recommendedName>
</protein>
<feature type="domain" description="C2H2-type" evidence="5">
    <location>
        <begin position="195"/>
        <end position="229"/>
    </location>
</feature>
<evidence type="ECO:0000256" key="2">
    <source>
        <dbReference type="ARBA" id="ARBA00022771"/>
    </source>
</evidence>
<organism evidence="6 7">
    <name type="scientific">Podospora australis</name>
    <dbReference type="NCBI Taxonomy" id="1536484"/>
    <lineage>
        <taxon>Eukaryota</taxon>
        <taxon>Fungi</taxon>
        <taxon>Dikarya</taxon>
        <taxon>Ascomycota</taxon>
        <taxon>Pezizomycotina</taxon>
        <taxon>Sordariomycetes</taxon>
        <taxon>Sordariomycetidae</taxon>
        <taxon>Sordariales</taxon>
        <taxon>Podosporaceae</taxon>
        <taxon>Podospora</taxon>
    </lineage>
</organism>
<keyword evidence="2" id="KW-0863">Zinc-finger</keyword>
<keyword evidence="7" id="KW-1185">Reference proteome</keyword>
<dbReference type="AlphaFoldDB" id="A0AAN6WNE4"/>
<keyword evidence="1" id="KW-0479">Metal-binding</keyword>
<feature type="compositionally biased region" description="Polar residues" evidence="4">
    <location>
        <begin position="149"/>
        <end position="160"/>
    </location>
</feature>
<sequence length="264" mass="29412">MSFFETPARSHPELLTIVRREIEHLLRSSSAISSQLQDSGCLLSDIENYLSFLISMLPKLADRLSKGRYVVDYIDRKLDGVDQDTDLSDFRVLDILSAQDVSSPLSYTTSGSSFSVSPTAEPQIQILKEPILSSEALTSVLAHRPTQPYKHSSTYTSRAVQASMGDPHGASELSPPSEENRDISSDLSRRGKGQHTCPYTGCKKGGTDADGQPVIFERNSHFRAHLQKHERPYKCDISGCSNKRGFARKDQLNRHQEKSHPRGH</sequence>
<dbReference type="PANTHER" id="PTHR23235:SF120">
    <property type="entry name" value="KRUPPEL-LIKE FACTOR 15"/>
    <property type="match status" value="1"/>
</dbReference>
<feature type="region of interest" description="Disordered" evidence="4">
    <location>
        <begin position="143"/>
        <end position="212"/>
    </location>
</feature>
<feature type="compositionally biased region" description="Basic and acidic residues" evidence="4">
    <location>
        <begin position="178"/>
        <end position="189"/>
    </location>
</feature>
<dbReference type="PANTHER" id="PTHR23235">
    <property type="entry name" value="KRUEPPEL-LIKE TRANSCRIPTION FACTOR"/>
    <property type="match status" value="1"/>
</dbReference>
<evidence type="ECO:0000256" key="1">
    <source>
        <dbReference type="ARBA" id="ARBA00022723"/>
    </source>
</evidence>
<evidence type="ECO:0000256" key="4">
    <source>
        <dbReference type="SAM" id="MobiDB-lite"/>
    </source>
</evidence>
<dbReference type="Gene3D" id="3.30.160.60">
    <property type="entry name" value="Classic Zinc Finger"/>
    <property type="match status" value="1"/>
</dbReference>
<dbReference type="GO" id="GO:0000981">
    <property type="term" value="F:DNA-binding transcription factor activity, RNA polymerase II-specific"/>
    <property type="evidence" value="ECO:0007669"/>
    <property type="project" value="TreeGrafter"/>
</dbReference>
<feature type="domain" description="C2H2-type" evidence="5">
    <location>
        <begin position="233"/>
        <end position="260"/>
    </location>
</feature>
<dbReference type="GO" id="GO:0000978">
    <property type="term" value="F:RNA polymerase II cis-regulatory region sequence-specific DNA binding"/>
    <property type="evidence" value="ECO:0007669"/>
    <property type="project" value="TreeGrafter"/>
</dbReference>
<evidence type="ECO:0000259" key="5">
    <source>
        <dbReference type="SMART" id="SM00355"/>
    </source>
</evidence>
<evidence type="ECO:0000256" key="3">
    <source>
        <dbReference type="ARBA" id="ARBA00022833"/>
    </source>
</evidence>
<evidence type="ECO:0000313" key="7">
    <source>
        <dbReference type="Proteomes" id="UP001302126"/>
    </source>
</evidence>
<accession>A0AAN6WNE4</accession>
<dbReference type="Proteomes" id="UP001302126">
    <property type="component" value="Unassembled WGS sequence"/>
</dbReference>
<name>A0AAN6WNE4_9PEZI</name>
<evidence type="ECO:0000313" key="6">
    <source>
        <dbReference type="EMBL" id="KAK4185039.1"/>
    </source>
</evidence>
<reference evidence="6" key="1">
    <citation type="journal article" date="2023" name="Mol. Phylogenet. Evol.">
        <title>Genome-scale phylogeny and comparative genomics of the fungal order Sordariales.</title>
        <authorList>
            <person name="Hensen N."/>
            <person name="Bonometti L."/>
            <person name="Westerberg I."/>
            <person name="Brannstrom I.O."/>
            <person name="Guillou S."/>
            <person name="Cros-Aarteil S."/>
            <person name="Calhoun S."/>
            <person name="Haridas S."/>
            <person name="Kuo A."/>
            <person name="Mondo S."/>
            <person name="Pangilinan J."/>
            <person name="Riley R."/>
            <person name="LaButti K."/>
            <person name="Andreopoulos B."/>
            <person name="Lipzen A."/>
            <person name="Chen C."/>
            <person name="Yan M."/>
            <person name="Daum C."/>
            <person name="Ng V."/>
            <person name="Clum A."/>
            <person name="Steindorff A."/>
            <person name="Ohm R.A."/>
            <person name="Martin F."/>
            <person name="Silar P."/>
            <person name="Natvig D.O."/>
            <person name="Lalanne C."/>
            <person name="Gautier V."/>
            <person name="Ament-Velasquez S.L."/>
            <person name="Kruys A."/>
            <person name="Hutchinson M.I."/>
            <person name="Powell A.J."/>
            <person name="Barry K."/>
            <person name="Miller A.N."/>
            <person name="Grigoriev I.V."/>
            <person name="Debuchy R."/>
            <person name="Gladieux P."/>
            <person name="Hiltunen Thoren M."/>
            <person name="Johannesson H."/>
        </authorList>
    </citation>
    <scope>NUCLEOTIDE SEQUENCE</scope>
    <source>
        <strain evidence="6">PSN309</strain>
    </source>
</reference>
<keyword evidence="3" id="KW-0862">Zinc</keyword>
<dbReference type="GO" id="GO:0008270">
    <property type="term" value="F:zinc ion binding"/>
    <property type="evidence" value="ECO:0007669"/>
    <property type="project" value="UniProtKB-KW"/>
</dbReference>
<dbReference type="InterPro" id="IPR013087">
    <property type="entry name" value="Znf_C2H2_type"/>
</dbReference>
<reference evidence="6" key="2">
    <citation type="submission" date="2023-05" db="EMBL/GenBank/DDBJ databases">
        <authorList>
            <consortium name="Lawrence Berkeley National Laboratory"/>
            <person name="Steindorff A."/>
            <person name="Hensen N."/>
            <person name="Bonometti L."/>
            <person name="Westerberg I."/>
            <person name="Brannstrom I.O."/>
            <person name="Guillou S."/>
            <person name="Cros-Aarteil S."/>
            <person name="Calhoun S."/>
            <person name="Haridas S."/>
            <person name="Kuo A."/>
            <person name="Mondo S."/>
            <person name="Pangilinan J."/>
            <person name="Riley R."/>
            <person name="Labutti K."/>
            <person name="Andreopoulos B."/>
            <person name="Lipzen A."/>
            <person name="Chen C."/>
            <person name="Yanf M."/>
            <person name="Daum C."/>
            <person name="Ng V."/>
            <person name="Clum A."/>
            <person name="Ohm R."/>
            <person name="Martin F."/>
            <person name="Silar P."/>
            <person name="Natvig D."/>
            <person name="Lalanne C."/>
            <person name="Gautier V."/>
            <person name="Ament-Velasquez S.L."/>
            <person name="Kruys A."/>
            <person name="Hutchinson M.I."/>
            <person name="Powell A.J."/>
            <person name="Barry K."/>
            <person name="Miller A.N."/>
            <person name="Grigoriev I.V."/>
            <person name="Debuchy R."/>
            <person name="Gladieux P."/>
            <person name="Thoren M.H."/>
            <person name="Johannesson H."/>
        </authorList>
    </citation>
    <scope>NUCLEOTIDE SEQUENCE</scope>
    <source>
        <strain evidence="6">PSN309</strain>
    </source>
</reference>
<dbReference type="SMART" id="SM00355">
    <property type="entry name" value="ZnF_C2H2"/>
    <property type="match status" value="2"/>
</dbReference>
<gene>
    <name evidence="6" type="ORF">QBC35DRAFT_390406</name>
</gene>
<comment type="caution">
    <text evidence="6">The sequence shown here is derived from an EMBL/GenBank/DDBJ whole genome shotgun (WGS) entry which is preliminary data.</text>
</comment>
<dbReference type="EMBL" id="MU864464">
    <property type="protein sequence ID" value="KAK4185039.1"/>
    <property type="molecule type" value="Genomic_DNA"/>
</dbReference>
<proteinExistence type="predicted"/>